<dbReference type="AlphaFoldDB" id="A0A7C9V749"/>
<accession>A0A7C9V749</accession>
<keyword evidence="4" id="KW-1185">Reference proteome</keyword>
<feature type="domain" description="YCII-related" evidence="2">
    <location>
        <begin position="1"/>
        <end position="116"/>
    </location>
</feature>
<dbReference type="Gene3D" id="3.30.70.1060">
    <property type="entry name" value="Dimeric alpha+beta barrel"/>
    <property type="match status" value="1"/>
</dbReference>
<dbReference type="EMBL" id="JAAKZG010000005">
    <property type="protein sequence ID" value="NGN42024.1"/>
    <property type="molecule type" value="Genomic_DNA"/>
</dbReference>
<comment type="similarity">
    <text evidence="1">Belongs to the YciI family.</text>
</comment>
<sequence>MKYVCLVHGEEAKLHAMSPAEMKALDHDSGAYDDSLMASGHLIVAQALQPVKVTKTVRNRKGKVLVTDGPFAETKEQLLGFLMIEAKDFDEAVEIAGKVPLAKLGAIEVRPVYNFRGD</sequence>
<comment type="caution">
    <text evidence="3">The sequence shown here is derived from an EMBL/GenBank/DDBJ whole genome shotgun (WGS) entry which is preliminary data.</text>
</comment>
<proteinExistence type="inferred from homology"/>
<gene>
    <name evidence="3" type="ORF">G6N74_13210</name>
</gene>
<evidence type="ECO:0000256" key="1">
    <source>
        <dbReference type="ARBA" id="ARBA00007689"/>
    </source>
</evidence>
<dbReference type="PANTHER" id="PTHR35174">
    <property type="entry name" value="BLL7171 PROTEIN-RELATED"/>
    <property type="match status" value="1"/>
</dbReference>
<organism evidence="3 4">
    <name type="scientific">Mesorhizobium zhangyense</name>
    <dbReference type="NCBI Taxonomy" id="1776730"/>
    <lineage>
        <taxon>Bacteria</taxon>
        <taxon>Pseudomonadati</taxon>
        <taxon>Pseudomonadota</taxon>
        <taxon>Alphaproteobacteria</taxon>
        <taxon>Hyphomicrobiales</taxon>
        <taxon>Phyllobacteriaceae</taxon>
        <taxon>Mesorhizobium</taxon>
    </lineage>
</organism>
<dbReference type="SUPFAM" id="SSF54909">
    <property type="entry name" value="Dimeric alpha+beta barrel"/>
    <property type="match status" value="1"/>
</dbReference>
<dbReference type="PANTHER" id="PTHR35174:SF3">
    <property type="entry name" value="BLL7171 PROTEIN"/>
    <property type="match status" value="1"/>
</dbReference>
<dbReference type="Proteomes" id="UP000481252">
    <property type="component" value="Unassembled WGS sequence"/>
</dbReference>
<dbReference type="Pfam" id="PF03795">
    <property type="entry name" value="YCII"/>
    <property type="match status" value="1"/>
</dbReference>
<evidence type="ECO:0000259" key="2">
    <source>
        <dbReference type="Pfam" id="PF03795"/>
    </source>
</evidence>
<reference evidence="3 4" key="1">
    <citation type="submission" date="2020-02" db="EMBL/GenBank/DDBJ databases">
        <title>Genome sequence of the type strain CGMCC 1.15528 of Mesorhizobium zhangyense.</title>
        <authorList>
            <person name="Gao J."/>
            <person name="Sun J."/>
        </authorList>
    </citation>
    <scope>NUCLEOTIDE SEQUENCE [LARGE SCALE GENOMIC DNA]</scope>
    <source>
        <strain evidence="3 4">CGMCC 1.15528</strain>
    </source>
</reference>
<dbReference type="InterPro" id="IPR005545">
    <property type="entry name" value="YCII"/>
</dbReference>
<evidence type="ECO:0000313" key="4">
    <source>
        <dbReference type="Proteomes" id="UP000481252"/>
    </source>
</evidence>
<dbReference type="RefSeq" id="WP_165118038.1">
    <property type="nucleotide sequence ID" value="NZ_JAAKZG010000005.1"/>
</dbReference>
<evidence type="ECO:0000313" key="3">
    <source>
        <dbReference type="EMBL" id="NGN42024.1"/>
    </source>
</evidence>
<name>A0A7C9V749_9HYPH</name>
<dbReference type="InterPro" id="IPR011008">
    <property type="entry name" value="Dimeric_a/b-barrel"/>
</dbReference>
<protein>
    <submittedName>
        <fullName evidence="3">YciI family protein</fullName>
    </submittedName>
</protein>